<dbReference type="AlphaFoldDB" id="A5DUA0"/>
<keyword evidence="2" id="KW-0472">Membrane</keyword>
<keyword evidence="2" id="KW-1133">Transmembrane helix</keyword>
<evidence type="ECO:0000256" key="2">
    <source>
        <dbReference type="SAM" id="Phobius"/>
    </source>
</evidence>
<keyword evidence="4" id="KW-1185">Reference proteome</keyword>
<gene>
    <name evidence="3" type="ORF">LELG_00936</name>
</gene>
<feature type="transmembrane region" description="Helical" evidence="2">
    <location>
        <begin position="99"/>
        <end position="120"/>
    </location>
</feature>
<protein>
    <submittedName>
        <fullName evidence="3">Uncharacterized protein</fullName>
    </submittedName>
</protein>
<feature type="transmembrane region" description="Helical" evidence="2">
    <location>
        <begin position="132"/>
        <end position="149"/>
    </location>
</feature>
<dbReference type="OrthoDB" id="4025266at2759"/>
<dbReference type="OMA" id="FNISMPW"/>
<dbReference type="GeneID" id="5235471"/>
<name>A5DUA0_LODEL</name>
<feature type="compositionally biased region" description="Low complexity" evidence="1">
    <location>
        <begin position="8"/>
        <end position="22"/>
    </location>
</feature>
<dbReference type="EMBL" id="CH981524">
    <property type="protein sequence ID" value="EDK42758.1"/>
    <property type="molecule type" value="Genomic_DNA"/>
</dbReference>
<keyword evidence="2" id="KW-0812">Transmembrane</keyword>
<reference evidence="3 4" key="1">
    <citation type="journal article" date="2009" name="Nature">
        <title>Evolution of pathogenicity and sexual reproduction in eight Candida genomes.</title>
        <authorList>
            <person name="Butler G."/>
            <person name="Rasmussen M.D."/>
            <person name="Lin M.F."/>
            <person name="Santos M.A."/>
            <person name="Sakthikumar S."/>
            <person name="Munro C.A."/>
            <person name="Rheinbay E."/>
            <person name="Grabherr M."/>
            <person name="Forche A."/>
            <person name="Reedy J.L."/>
            <person name="Agrafioti I."/>
            <person name="Arnaud M.B."/>
            <person name="Bates S."/>
            <person name="Brown A.J."/>
            <person name="Brunke S."/>
            <person name="Costanzo M.C."/>
            <person name="Fitzpatrick D.A."/>
            <person name="de Groot P.W."/>
            <person name="Harris D."/>
            <person name="Hoyer L.L."/>
            <person name="Hube B."/>
            <person name="Klis F.M."/>
            <person name="Kodira C."/>
            <person name="Lennard N."/>
            <person name="Logue M.E."/>
            <person name="Martin R."/>
            <person name="Neiman A.M."/>
            <person name="Nikolaou E."/>
            <person name="Quail M.A."/>
            <person name="Quinn J."/>
            <person name="Santos M.C."/>
            <person name="Schmitzberger F.F."/>
            <person name="Sherlock G."/>
            <person name="Shah P."/>
            <person name="Silverstein K.A."/>
            <person name="Skrzypek M.S."/>
            <person name="Soll D."/>
            <person name="Staggs R."/>
            <person name="Stansfield I."/>
            <person name="Stumpf M.P."/>
            <person name="Sudbery P.E."/>
            <person name="Srikantha T."/>
            <person name="Zeng Q."/>
            <person name="Berman J."/>
            <person name="Berriman M."/>
            <person name="Heitman J."/>
            <person name="Gow N.A."/>
            <person name="Lorenz M.C."/>
            <person name="Birren B.W."/>
            <person name="Kellis M."/>
            <person name="Cuomo C.A."/>
        </authorList>
    </citation>
    <scope>NUCLEOTIDE SEQUENCE [LARGE SCALE GENOMIC DNA]</scope>
    <source>
        <strain evidence="4">ATCC 11503 / BCRC 21390 / CBS 2605 / JCM 1781 / NBRC 1676 / NRRL YB-4239</strain>
    </source>
</reference>
<evidence type="ECO:0000313" key="4">
    <source>
        <dbReference type="Proteomes" id="UP000001996"/>
    </source>
</evidence>
<dbReference type="KEGG" id="lel:PVL30_000902"/>
<evidence type="ECO:0000313" key="3">
    <source>
        <dbReference type="EMBL" id="EDK42758.1"/>
    </source>
</evidence>
<feature type="transmembrane region" description="Helical" evidence="2">
    <location>
        <begin position="155"/>
        <end position="175"/>
    </location>
</feature>
<evidence type="ECO:0000256" key="1">
    <source>
        <dbReference type="SAM" id="MobiDB-lite"/>
    </source>
</evidence>
<proteinExistence type="predicted"/>
<dbReference type="Proteomes" id="UP000001996">
    <property type="component" value="Unassembled WGS sequence"/>
</dbReference>
<dbReference type="InParanoid" id="A5DUA0"/>
<feature type="transmembrane region" description="Helical" evidence="2">
    <location>
        <begin position="70"/>
        <end position="87"/>
    </location>
</feature>
<dbReference type="HOGENOM" id="CLU_1396564_0_0_1"/>
<sequence length="195" mass="22981">MGKINGVSNKSASTNTSANTSTSSSRLRKFDKLIIDQSSSTLLDEDDQIEYINELNKYNYAQYEKSRKSLIYLYIIQIIAIIALHIFKLHPKEVQSNTLLLLPQLLLLLLLSISINLIGTFKILELRKWKKWLMIVNILLMLQVTWIDLTNIKVYYYAILTWFDFAMPYLFRYWYELMDSAVEELGKLKYKYKNV</sequence>
<dbReference type="eggNOG" id="ENOG502S3VI">
    <property type="taxonomic scope" value="Eukaryota"/>
</dbReference>
<accession>A5DUA0</accession>
<feature type="region of interest" description="Disordered" evidence="1">
    <location>
        <begin position="1"/>
        <end position="22"/>
    </location>
</feature>
<organism evidence="3 4">
    <name type="scientific">Lodderomyces elongisporus (strain ATCC 11503 / CBS 2605 / JCM 1781 / NBRC 1676 / NRRL YB-4239)</name>
    <name type="common">Yeast</name>
    <name type="synonym">Saccharomyces elongisporus</name>
    <dbReference type="NCBI Taxonomy" id="379508"/>
    <lineage>
        <taxon>Eukaryota</taxon>
        <taxon>Fungi</taxon>
        <taxon>Dikarya</taxon>
        <taxon>Ascomycota</taxon>
        <taxon>Saccharomycotina</taxon>
        <taxon>Pichiomycetes</taxon>
        <taxon>Debaryomycetaceae</taxon>
        <taxon>Candida/Lodderomyces clade</taxon>
        <taxon>Lodderomyces</taxon>
    </lineage>
</organism>